<sequence length="62" mass="7272">MLKQDFVASRRTFSIIIKELEKEGIVTRKLIDSRPPRVKYSLTKKGKEVAENLSKLDKILRR</sequence>
<organism evidence="2">
    <name type="scientific">marine sediment metagenome</name>
    <dbReference type="NCBI Taxonomy" id="412755"/>
    <lineage>
        <taxon>unclassified sequences</taxon>
        <taxon>metagenomes</taxon>
        <taxon>ecological metagenomes</taxon>
    </lineage>
</organism>
<dbReference type="EMBL" id="BARV01037462">
    <property type="protein sequence ID" value="GAI51072.1"/>
    <property type="molecule type" value="Genomic_DNA"/>
</dbReference>
<name>X1P446_9ZZZZ</name>
<proteinExistence type="predicted"/>
<evidence type="ECO:0000259" key="1">
    <source>
        <dbReference type="PROSITE" id="PS51118"/>
    </source>
</evidence>
<feature type="domain" description="HTH hxlR-type" evidence="1">
    <location>
        <begin position="1"/>
        <end position="62"/>
    </location>
</feature>
<reference evidence="2" key="1">
    <citation type="journal article" date="2014" name="Front. Microbiol.">
        <title>High frequency of phylogenetically diverse reductive dehalogenase-homologous genes in deep subseafloor sedimentary metagenomes.</title>
        <authorList>
            <person name="Kawai M."/>
            <person name="Futagami T."/>
            <person name="Toyoda A."/>
            <person name="Takaki Y."/>
            <person name="Nishi S."/>
            <person name="Hori S."/>
            <person name="Arai W."/>
            <person name="Tsubouchi T."/>
            <person name="Morono Y."/>
            <person name="Uchiyama I."/>
            <person name="Ito T."/>
            <person name="Fujiyama A."/>
            <person name="Inagaki F."/>
            <person name="Takami H."/>
        </authorList>
    </citation>
    <scope>NUCLEOTIDE SEQUENCE</scope>
    <source>
        <strain evidence="2">Expedition CK06-06</strain>
    </source>
</reference>
<dbReference type="InterPro" id="IPR002577">
    <property type="entry name" value="HTH_HxlR"/>
</dbReference>
<protein>
    <recommendedName>
        <fullName evidence="1">HTH hxlR-type domain-containing protein</fullName>
    </recommendedName>
</protein>
<evidence type="ECO:0000313" key="2">
    <source>
        <dbReference type="EMBL" id="GAI51072.1"/>
    </source>
</evidence>
<accession>X1P446</accession>
<dbReference type="AlphaFoldDB" id="X1P446"/>
<dbReference type="SUPFAM" id="SSF46785">
    <property type="entry name" value="Winged helix' DNA-binding domain"/>
    <property type="match status" value="1"/>
</dbReference>
<dbReference type="InterPro" id="IPR036390">
    <property type="entry name" value="WH_DNA-bd_sf"/>
</dbReference>
<gene>
    <name evidence="2" type="ORF">S06H3_57955</name>
</gene>
<dbReference type="PROSITE" id="PS51118">
    <property type="entry name" value="HTH_HXLR"/>
    <property type="match status" value="1"/>
</dbReference>
<dbReference type="Gene3D" id="1.10.10.10">
    <property type="entry name" value="Winged helix-like DNA-binding domain superfamily/Winged helix DNA-binding domain"/>
    <property type="match status" value="1"/>
</dbReference>
<dbReference type="Pfam" id="PF01638">
    <property type="entry name" value="HxlR"/>
    <property type="match status" value="1"/>
</dbReference>
<comment type="caution">
    <text evidence="2">The sequence shown here is derived from an EMBL/GenBank/DDBJ whole genome shotgun (WGS) entry which is preliminary data.</text>
</comment>
<dbReference type="InterPro" id="IPR036388">
    <property type="entry name" value="WH-like_DNA-bd_sf"/>
</dbReference>